<proteinExistence type="predicted"/>
<evidence type="ECO:0000313" key="2">
    <source>
        <dbReference type="Proteomes" id="UP001320706"/>
    </source>
</evidence>
<accession>A0ACC3SJ64</accession>
<gene>
    <name evidence="1" type="ORF">M8818_002497</name>
</gene>
<comment type="caution">
    <text evidence="1">The sequence shown here is derived from an EMBL/GenBank/DDBJ whole genome shotgun (WGS) entry which is preliminary data.</text>
</comment>
<organism evidence="1 2">
    <name type="scientific">Zalaria obscura</name>
    <dbReference type="NCBI Taxonomy" id="2024903"/>
    <lineage>
        <taxon>Eukaryota</taxon>
        <taxon>Fungi</taxon>
        <taxon>Dikarya</taxon>
        <taxon>Ascomycota</taxon>
        <taxon>Pezizomycotina</taxon>
        <taxon>Dothideomycetes</taxon>
        <taxon>Dothideomycetidae</taxon>
        <taxon>Dothideales</taxon>
        <taxon>Zalariaceae</taxon>
        <taxon>Zalaria</taxon>
    </lineage>
</organism>
<sequence length="354" mass="40392">MLFEDLPTETVTQIFLSLPTVTSAIALSSTCHRFRHIFSSSKKLLILSQAADNEYGPIEEAVQLVTHNASQPAHIRRNVPLSDALIHSIIKVGRVAAQWEHLYPFKKWKADFENRRLLTDEERYKVRRAIYRLWLFTRAFHNPDHPRLSRSHPLAMLERASLLHNFSTPELAEMHDVHNILRDTIGNNICPSNGTIRRKFQKRFPDSTHQLLFNMHLPFQPPSTFVPSDTYYHSSPQAGSKFHAKFVPSRNHEPGAEGWGDDILHYYVVEDMLKLDPEQILWLKANAPFKGQVEAYVRSLGDWFENNGETFAQTLAFVVQQRGGEMEELKEAVEEGEMGVAVLEGDGVGVVGDL</sequence>
<protein>
    <submittedName>
        <fullName evidence="1">Uncharacterized protein</fullName>
    </submittedName>
</protein>
<dbReference type="Proteomes" id="UP001320706">
    <property type="component" value="Unassembled WGS sequence"/>
</dbReference>
<reference evidence="1" key="1">
    <citation type="submission" date="2024-02" db="EMBL/GenBank/DDBJ databases">
        <title>Metagenome Assembled Genome of Zalaria obscura JY119.</title>
        <authorList>
            <person name="Vighnesh L."/>
            <person name="Jagadeeshwari U."/>
            <person name="Venkata Ramana C."/>
            <person name="Sasikala C."/>
        </authorList>
    </citation>
    <scope>NUCLEOTIDE SEQUENCE</scope>
    <source>
        <strain evidence="1">JY119</strain>
    </source>
</reference>
<keyword evidence="2" id="KW-1185">Reference proteome</keyword>
<dbReference type="EMBL" id="JAMKPW020000011">
    <property type="protein sequence ID" value="KAK8213199.1"/>
    <property type="molecule type" value="Genomic_DNA"/>
</dbReference>
<evidence type="ECO:0000313" key="1">
    <source>
        <dbReference type="EMBL" id="KAK8213199.1"/>
    </source>
</evidence>
<name>A0ACC3SJ64_9PEZI</name>